<dbReference type="EMBL" id="JAUIYO010000012">
    <property type="protein sequence ID" value="MFK2826549.1"/>
    <property type="molecule type" value="Genomic_DNA"/>
</dbReference>
<dbReference type="Pfam" id="PF13487">
    <property type="entry name" value="HD_5"/>
    <property type="match status" value="1"/>
</dbReference>
<dbReference type="GO" id="GO:0016787">
    <property type="term" value="F:hydrolase activity"/>
    <property type="evidence" value="ECO:0007669"/>
    <property type="project" value="UniProtKB-KW"/>
</dbReference>
<evidence type="ECO:0000313" key="3">
    <source>
        <dbReference type="Proteomes" id="UP001619911"/>
    </source>
</evidence>
<dbReference type="InterPro" id="IPR037522">
    <property type="entry name" value="HD_GYP_dom"/>
</dbReference>
<gene>
    <name evidence="2" type="ORF">QYG89_12885</name>
</gene>
<dbReference type="SUPFAM" id="SSF109604">
    <property type="entry name" value="HD-domain/PDEase-like"/>
    <property type="match status" value="1"/>
</dbReference>
<evidence type="ECO:0000313" key="2">
    <source>
        <dbReference type="EMBL" id="MFK2826549.1"/>
    </source>
</evidence>
<dbReference type="Gene3D" id="1.10.3210.10">
    <property type="entry name" value="Hypothetical protein af1432"/>
    <property type="match status" value="1"/>
</dbReference>
<sequence length="361" mass="40845">MYVRVEDVKEGNVLLNDVMHKASEPLMAKETVLTNWHIKILKAFLIDEVDVGEGASIGIVTESGTHTDKEKPKADVPVDKKVDFFKSYLQSVEEYKKEFQKWQAGASIDIVKIREITLPLLDEMLIDPEVIREISKYTEKESYCYHHSVATGLLSGAIAAQLNYEKGFIVQAALAGVLADCGMAKISPHILLKETSLTEREKKEVNEHPFLSYKMVKDINLLKPETKLAVFQHHERTDGSGYVNGVKAEKLLPISRIVAIADVFHAMTAERVYRKRQAPFKVLEMFRQDFFGEFDLSVVKALTELFTKLSLGTSVQLSDGGVATILFMKQQNPTRPLVQLEESKDIIDLEKRRDLHIEQVL</sequence>
<dbReference type="SMART" id="SM00471">
    <property type="entry name" value="HDc"/>
    <property type="match status" value="1"/>
</dbReference>
<keyword evidence="2" id="KW-0378">Hydrolase</keyword>
<dbReference type="PANTHER" id="PTHR43155">
    <property type="entry name" value="CYCLIC DI-GMP PHOSPHODIESTERASE PA4108-RELATED"/>
    <property type="match status" value="1"/>
</dbReference>
<name>A0ABW8ICX6_9BACI</name>
<dbReference type="PANTHER" id="PTHR43155:SF2">
    <property type="entry name" value="CYCLIC DI-GMP PHOSPHODIESTERASE PA4108"/>
    <property type="match status" value="1"/>
</dbReference>
<protein>
    <submittedName>
        <fullName evidence="2">HD-GYP domain-containing protein</fullName>
        <ecNumber evidence="2">3.1.4.-</ecNumber>
    </submittedName>
</protein>
<keyword evidence="3" id="KW-1185">Reference proteome</keyword>
<comment type="caution">
    <text evidence="2">The sequence shown here is derived from an EMBL/GenBank/DDBJ whole genome shotgun (WGS) entry which is preliminary data.</text>
</comment>
<reference evidence="2 3" key="1">
    <citation type="submission" date="2023-07" db="EMBL/GenBank/DDBJ databases">
        <title>Bacillus lucianemedeirus sp. nov, a new species isolated from an immunobiological production facility.</title>
        <authorList>
            <person name="Costa L.V."/>
            <person name="Miranda R.V.S.L."/>
            <person name="Brandao M.L.L."/>
            <person name="Reis C.M.F."/>
            <person name="Frazao A.M."/>
            <person name="Cruz F.V."/>
            <person name="Baio P.V.P."/>
            <person name="Veras J.F.C."/>
            <person name="Ramos J.N."/>
            <person name="Vieira V."/>
        </authorList>
    </citation>
    <scope>NUCLEOTIDE SEQUENCE [LARGE SCALE GENOMIC DNA]</scope>
    <source>
        <strain evidence="2 3">B190/17</strain>
    </source>
</reference>
<accession>A0ABW8ICX6</accession>
<dbReference type="RefSeq" id="WP_404317985.1">
    <property type="nucleotide sequence ID" value="NZ_JAUIYO010000012.1"/>
</dbReference>
<dbReference type="PROSITE" id="PS51832">
    <property type="entry name" value="HD_GYP"/>
    <property type="match status" value="1"/>
</dbReference>
<evidence type="ECO:0000259" key="1">
    <source>
        <dbReference type="PROSITE" id="PS51832"/>
    </source>
</evidence>
<dbReference type="Proteomes" id="UP001619911">
    <property type="component" value="Unassembled WGS sequence"/>
</dbReference>
<dbReference type="EC" id="3.1.4.-" evidence="2"/>
<dbReference type="CDD" id="cd00077">
    <property type="entry name" value="HDc"/>
    <property type="match status" value="1"/>
</dbReference>
<dbReference type="InterPro" id="IPR003607">
    <property type="entry name" value="HD/PDEase_dom"/>
</dbReference>
<feature type="domain" description="HD-GYP" evidence="1">
    <location>
        <begin position="122"/>
        <end position="318"/>
    </location>
</feature>
<organism evidence="2 3">
    <name type="scientific">Bacillus lumedeiriae</name>
    <dbReference type="NCBI Taxonomy" id="3058829"/>
    <lineage>
        <taxon>Bacteria</taxon>
        <taxon>Bacillati</taxon>
        <taxon>Bacillota</taxon>
        <taxon>Bacilli</taxon>
        <taxon>Bacillales</taxon>
        <taxon>Bacillaceae</taxon>
        <taxon>Bacillus</taxon>
    </lineage>
</organism>
<proteinExistence type="predicted"/>